<comment type="caution">
    <text evidence="1">The sequence shown here is derived from an EMBL/GenBank/DDBJ whole genome shotgun (WGS) entry which is preliminary data.</text>
</comment>
<gene>
    <name evidence="1" type="ORF">Cboi01_000437100</name>
</gene>
<reference evidence="1" key="1">
    <citation type="submission" date="2023-04" db="EMBL/GenBank/DDBJ databases">
        <title>Candida boidinii NBRC 1967.</title>
        <authorList>
            <person name="Ichikawa N."/>
            <person name="Sato H."/>
            <person name="Tonouchi N."/>
        </authorList>
    </citation>
    <scope>NUCLEOTIDE SEQUENCE</scope>
    <source>
        <strain evidence="1">NBRC 1967</strain>
    </source>
</reference>
<protein>
    <submittedName>
        <fullName evidence="1">Unnamed protein product</fullName>
    </submittedName>
</protein>
<accession>A0ACB5TWI4</accession>
<evidence type="ECO:0000313" key="2">
    <source>
        <dbReference type="Proteomes" id="UP001165101"/>
    </source>
</evidence>
<proteinExistence type="predicted"/>
<sequence length="98" mass="11269">MSPSSPNTYLEEARRYKIANTLRTTDYLLVMQYGSKISNMTHRFNPRKNEAIRNPVNSNTNGDNKDDSGDDNDKDGKIFTSITESKHELIKMLTNRKN</sequence>
<evidence type="ECO:0000313" key="1">
    <source>
        <dbReference type="EMBL" id="GME96740.1"/>
    </source>
</evidence>
<keyword evidence="2" id="KW-1185">Reference proteome</keyword>
<name>A0ACB5TWI4_CANBO</name>
<dbReference type="EMBL" id="BSXV01002794">
    <property type="protein sequence ID" value="GME96740.1"/>
    <property type="molecule type" value="Genomic_DNA"/>
</dbReference>
<organism evidence="1 2">
    <name type="scientific">Candida boidinii</name>
    <name type="common">Yeast</name>
    <dbReference type="NCBI Taxonomy" id="5477"/>
    <lineage>
        <taxon>Eukaryota</taxon>
        <taxon>Fungi</taxon>
        <taxon>Dikarya</taxon>
        <taxon>Ascomycota</taxon>
        <taxon>Saccharomycotina</taxon>
        <taxon>Pichiomycetes</taxon>
        <taxon>Pichiales</taxon>
        <taxon>Pichiaceae</taxon>
        <taxon>Ogataea</taxon>
        <taxon>Ogataea/Candida clade</taxon>
    </lineage>
</organism>
<dbReference type="Proteomes" id="UP001165101">
    <property type="component" value="Unassembled WGS sequence"/>
</dbReference>